<dbReference type="CDD" id="cd08153">
    <property type="entry name" value="srpA_like"/>
    <property type="match status" value="1"/>
</dbReference>
<dbReference type="PROSITE" id="PS51402">
    <property type="entry name" value="CATALASE_3"/>
    <property type="match status" value="1"/>
</dbReference>
<keyword evidence="14" id="KW-1185">Reference proteome</keyword>
<comment type="function">
    <text evidence="7">Has an organic peroxide-dependent peroxidase activity.</text>
</comment>
<evidence type="ECO:0000259" key="12">
    <source>
        <dbReference type="SMART" id="SM01060"/>
    </source>
</evidence>
<evidence type="ECO:0000256" key="9">
    <source>
        <dbReference type="PIRSR" id="PIRSR000296-2"/>
    </source>
</evidence>
<dbReference type="EMBL" id="MASI01000002">
    <property type="protein sequence ID" value="ODA67960.1"/>
    <property type="molecule type" value="Genomic_DNA"/>
</dbReference>
<evidence type="ECO:0000256" key="6">
    <source>
        <dbReference type="ARBA" id="ARBA00023004"/>
    </source>
</evidence>
<dbReference type="Proteomes" id="UP000095087">
    <property type="component" value="Unassembled WGS sequence"/>
</dbReference>
<dbReference type="PANTHER" id="PTHR11465:SF9">
    <property type="entry name" value="CATALASE"/>
    <property type="match status" value="1"/>
</dbReference>
<evidence type="ECO:0000256" key="8">
    <source>
        <dbReference type="PIRSR" id="PIRSR000296-1"/>
    </source>
</evidence>
<dbReference type="InterPro" id="IPR018028">
    <property type="entry name" value="Catalase"/>
</dbReference>
<evidence type="ECO:0000256" key="1">
    <source>
        <dbReference type="ARBA" id="ARBA00005329"/>
    </source>
</evidence>
<dbReference type="Gene3D" id="2.40.180.10">
    <property type="entry name" value="Catalase core domain"/>
    <property type="match status" value="1"/>
</dbReference>
<evidence type="ECO:0000313" key="14">
    <source>
        <dbReference type="Proteomes" id="UP000095087"/>
    </source>
</evidence>
<dbReference type="EC" id="1.11.1.-" evidence="7"/>
<gene>
    <name evidence="13" type="ORF">A7A08_01129</name>
</gene>
<keyword evidence="11" id="KW-0472">Membrane</keyword>
<dbReference type="Gene3D" id="1.20.1280.120">
    <property type="match status" value="1"/>
</dbReference>
<keyword evidence="2 7" id="KW-0575">Peroxidase</keyword>
<evidence type="ECO:0000256" key="5">
    <source>
        <dbReference type="ARBA" id="ARBA00023002"/>
    </source>
</evidence>
<evidence type="ECO:0000256" key="2">
    <source>
        <dbReference type="ARBA" id="ARBA00022559"/>
    </source>
</evidence>
<dbReference type="GO" id="GO:0046872">
    <property type="term" value="F:metal ion binding"/>
    <property type="evidence" value="ECO:0007669"/>
    <property type="project" value="UniProtKB-KW"/>
</dbReference>
<organism evidence="13 14">
    <name type="scientific">Methyloligella halotolerans</name>
    <dbReference type="NCBI Taxonomy" id="1177755"/>
    <lineage>
        <taxon>Bacteria</taxon>
        <taxon>Pseudomonadati</taxon>
        <taxon>Pseudomonadota</taxon>
        <taxon>Alphaproteobacteria</taxon>
        <taxon>Hyphomicrobiales</taxon>
        <taxon>Hyphomicrobiaceae</taxon>
        <taxon>Methyloligella</taxon>
    </lineage>
</organism>
<evidence type="ECO:0000256" key="10">
    <source>
        <dbReference type="SAM" id="MobiDB-lite"/>
    </source>
</evidence>
<dbReference type="PANTHER" id="PTHR11465">
    <property type="entry name" value="CATALASE"/>
    <property type="match status" value="1"/>
</dbReference>
<evidence type="ECO:0000313" key="13">
    <source>
        <dbReference type="EMBL" id="ODA67960.1"/>
    </source>
</evidence>
<dbReference type="PRINTS" id="PR00067">
    <property type="entry name" value="CATALASE"/>
</dbReference>
<reference evidence="13 14" key="1">
    <citation type="submission" date="2016-07" db="EMBL/GenBank/DDBJ databases">
        <title>Draft genome sequence of Methyloligella halotolerans C2T (VKM B-2706T=CCUG 61687T=DSM 25045T), a halotolerant polyhydroxybutyrate accumulating methylotroph.</title>
        <authorList>
            <person name="Vasilenko O.V."/>
            <person name="Doronina N.V."/>
            <person name="Poroshina M.N."/>
            <person name="Tarlachkov S.V."/>
            <person name="Trotsenko Y.A."/>
        </authorList>
    </citation>
    <scope>NUCLEOTIDE SEQUENCE [LARGE SCALE GENOMIC DNA]</scope>
    <source>
        <strain evidence="13 14">VKM B-2706</strain>
    </source>
</reference>
<feature type="region of interest" description="Disordered" evidence="10">
    <location>
        <begin position="354"/>
        <end position="376"/>
    </location>
</feature>
<feature type="binding site" description="axial binding residue" evidence="9">
    <location>
        <position position="349"/>
    </location>
    <ligand>
        <name>heme</name>
        <dbReference type="ChEBI" id="CHEBI:30413"/>
    </ligand>
    <ligandPart>
        <name>Fe</name>
        <dbReference type="ChEBI" id="CHEBI:18248"/>
    </ligandPart>
</feature>
<dbReference type="InterPro" id="IPR020835">
    <property type="entry name" value="Catalase_sf"/>
</dbReference>
<evidence type="ECO:0000256" key="3">
    <source>
        <dbReference type="ARBA" id="ARBA00022617"/>
    </source>
</evidence>
<comment type="similarity">
    <text evidence="1 7">Belongs to the catalase family.</text>
</comment>
<keyword evidence="5 7" id="KW-0560">Oxidoreductase</keyword>
<dbReference type="PIRSF" id="PIRSF000296">
    <property type="entry name" value="SrpA"/>
    <property type="match status" value="1"/>
</dbReference>
<dbReference type="STRING" id="1177755.A7A08_01129"/>
<dbReference type="Pfam" id="PF00199">
    <property type="entry name" value="Catalase"/>
    <property type="match status" value="1"/>
</dbReference>
<name>A0A1E2S0N3_9HYPH</name>
<dbReference type="GO" id="GO:0042542">
    <property type="term" value="P:response to hydrogen peroxide"/>
    <property type="evidence" value="ECO:0007669"/>
    <property type="project" value="TreeGrafter"/>
</dbReference>
<protein>
    <recommendedName>
        <fullName evidence="7">Catalase-related peroxidase</fullName>
        <ecNumber evidence="7">1.11.1.-</ecNumber>
    </recommendedName>
</protein>
<keyword evidence="6 7" id="KW-0408">Iron</keyword>
<dbReference type="PATRIC" id="fig|1177755.3.peg.1132"/>
<dbReference type="OrthoDB" id="255727at2"/>
<evidence type="ECO:0000256" key="11">
    <source>
        <dbReference type="SAM" id="Phobius"/>
    </source>
</evidence>
<feature type="domain" description="Catalase core" evidence="12">
    <location>
        <begin position="40"/>
        <end position="376"/>
    </location>
</feature>
<keyword evidence="11" id="KW-0812">Transmembrane</keyword>
<keyword evidence="3 7" id="KW-0349">Heme</keyword>
<dbReference type="RefSeq" id="WP_083226483.1">
    <property type="nucleotide sequence ID" value="NZ_MASI01000002.1"/>
</dbReference>
<proteinExistence type="inferred from homology"/>
<feature type="compositionally biased region" description="Basic and acidic residues" evidence="10">
    <location>
        <begin position="354"/>
        <end position="364"/>
    </location>
</feature>
<sequence>MVESSNPEPTARQDGSRYALSNLFRTSMLPRLALIGVVLLALAGAFAATAGWLSPQRLTPEKIVARFEEYNGVHPGFRRNHAKGVCVSGVFESSGEGAAISRASLFRPDASVPVFGRFALAGGNPFMADSPAAVRSLALNFALPDRELWRTGMNDIPVFPVKDAQGFYDFLAATRPDPKTGKPDPAKMEAFLKAHPEAPAALKLITGRQMAEGFADATYNSLNAFEFVDAHGTETPVRWSVMPVDPPKPDAAPEEGENYLFDALAGELESAPLRWRLVATVGEPGDSTSDPTIPWPDGRRKVTLGTLTLDRVEDEEHGPCRDVTFDPLILPDGIASSDDQILSARSAAYAVSFREREGETKEPSAVEIANPGSDAK</sequence>
<dbReference type="GO" id="GO:0020037">
    <property type="term" value="F:heme binding"/>
    <property type="evidence" value="ECO:0007669"/>
    <property type="project" value="InterPro"/>
</dbReference>
<dbReference type="SUPFAM" id="SSF56634">
    <property type="entry name" value="Heme-dependent catalase-like"/>
    <property type="match status" value="1"/>
</dbReference>
<feature type="active site" evidence="8">
    <location>
        <position position="81"/>
    </location>
</feature>
<keyword evidence="4 7" id="KW-0479">Metal-binding</keyword>
<dbReference type="GO" id="GO:0005737">
    <property type="term" value="C:cytoplasm"/>
    <property type="evidence" value="ECO:0007669"/>
    <property type="project" value="TreeGrafter"/>
</dbReference>
<dbReference type="GO" id="GO:0042744">
    <property type="term" value="P:hydrogen peroxide catabolic process"/>
    <property type="evidence" value="ECO:0007669"/>
    <property type="project" value="TreeGrafter"/>
</dbReference>
<accession>A0A1E2S0N3</accession>
<dbReference type="GO" id="GO:0004096">
    <property type="term" value="F:catalase activity"/>
    <property type="evidence" value="ECO:0007669"/>
    <property type="project" value="InterPro"/>
</dbReference>
<keyword evidence="11" id="KW-1133">Transmembrane helix</keyword>
<evidence type="ECO:0000256" key="7">
    <source>
        <dbReference type="PIRNR" id="PIRNR000296"/>
    </source>
</evidence>
<comment type="cofactor">
    <cofactor evidence="7">
        <name>heme</name>
        <dbReference type="ChEBI" id="CHEBI:30413"/>
    </cofactor>
</comment>
<feature type="transmembrane region" description="Helical" evidence="11">
    <location>
        <begin position="32"/>
        <end position="53"/>
    </location>
</feature>
<dbReference type="SMART" id="SM01060">
    <property type="entry name" value="Catalase"/>
    <property type="match status" value="1"/>
</dbReference>
<dbReference type="InterPro" id="IPR011614">
    <property type="entry name" value="Catalase_core"/>
</dbReference>
<dbReference type="AlphaFoldDB" id="A0A1E2S0N3"/>
<dbReference type="InterPro" id="IPR024168">
    <property type="entry name" value="Catalase_SrpA-type_pred"/>
</dbReference>
<comment type="caution">
    <text evidence="13">The sequence shown here is derived from an EMBL/GenBank/DDBJ whole genome shotgun (WGS) entry which is preliminary data.</text>
</comment>
<evidence type="ECO:0000256" key="4">
    <source>
        <dbReference type="ARBA" id="ARBA00022723"/>
    </source>
</evidence>